<dbReference type="AlphaFoldDB" id="A0A7J5E0S5"/>
<gene>
    <name evidence="2" type="ORF">F9L07_08495</name>
</gene>
<accession>A0A7J5E0S5</accession>
<dbReference type="RefSeq" id="WP_151579294.1">
    <property type="nucleotide sequence ID" value="NZ_WBVM01000001.1"/>
</dbReference>
<evidence type="ECO:0000256" key="1">
    <source>
        <dbReference type="ARBA" id="ARBA00022679"/>
    </source>
</evidence>
<dbReference type="Gene3D" id="3.30.1540.10">
    <property type="entry name" value="formyl-coa transferase, domain 3"/>
    <property type="match status" value="1"/>
</dbReference>
<evidence type="ECO:0000313" key="3">
    <source>
        <dbReference type="Proteomes" id="UP000449906"/>
    </source>
</evidence>
<dbReference type="InterPro" id="IPR023606">
    <property type="entry name" value="CoA-Trfase_III_dom_1_sf"/>
</dbReference>
<dbReference type="Pfam" id="PF02515">
    <property type="entry name" value="CoA_transf_3"/>
    <property type="match status" value="1"/>
</dbReference>
<dbReference type="InterPro" id="IPR050483">
    <property type="entry name" value="CoA-transferase_III_domain"/>
</dbReference>
<dbReference type="GO" id="GO:0008410">
    <property type="term" value="F:CoA-transferase activity"/>
    <property type="evidence" value="ECO:0007669"/>
    <property type="project" value="TreeGrafter"/>
</dbReference>
<evidence type="ECO:0000313" key="2">
    <source>
        <dbReference type="EMBL" id="KAB2811870.1"/>
    </source>
</evidence>
<dbReference type="Proteomes" id="UP000449906">
    <property type="component" value="Unassembled WGS sequence"/>
</dbReference>
<dbReference type="InterPro" id="IPR044855">
    <property type="entry name" value="CoA-Trfase_III_dom3_sf"/>
</dbReference>
<dbReference type="SUPFAM" id="SSF89796">
    <property type="entry name" value="CoA-transferase family III (CaiB/BaiF)"/>
    <property type="match status" value="1"/>
</dbReference>
<sequence length="390" mass="41755">MSAPLSDVLVLDLTRALAGPHAAMMLGDLGARVIKVESPTGDDTRSWGPPFVDPTEGDRESTYFLSANRNKESITLNLKDAADQEVLARLVRQADVLMENFRVGVLDRLGFPVERLHELNPRLIVLQITGFGHDGPEAQRSGFDQIAQGEGGLMSLTGLTEPTKVGVPIADLLAGMNGAYGVVSALYERERTGRGRVVHTSLLAGMVGVHAFQGTKWTVAKEVPGLAGGHHPSIAPYGMFATKTAPVQIACGSEKLWQTFATAFGIDPALDGFATNPERVTRRDDTIALVEGVLADLTAEEALAKLDAAGVPAGKVRTLDDVYSWDQTLSQGLLIDVDHATLGTVQLPGPALRFDDNAYAGGRAEHIAPPTLGQHNDSVREWLDELDSRR</sequence>
<organism evidence="2 3">
    <name type="scientific">Nocardioides simplex</name>
    <name type="common">Arthrobacter simplex</name>
    <dbReference type="NCBI Taxonomy" id="2045"/>
    <lineage>
        <taxon>Bacteria</taxon>
        <taxon>Bacillati</taxon>
        <taxon>Actinomycetota</taxon>
        <taxon>Actinomycetes</taxon>
        <taxon>Propionibacteriales</taxon>
        <taxon>Nocardioidaceae</taxon>
        <taxon>Pimelobacter</taxon>
    </lineage>
</organism>
<reference evidence="2 3" key="1">
    <citation type="submission" date="2019-09" db="EMBL/GenBank/DDBJ databases">
        <title>Pimelobacter sp. isolated from Paulinella.</title>
        <authorList>
            <person name="Jeong S.E."/>
        </authorList>
    </citation>
    <scope>NUCLEOTIDE SEQUENCE [LARGE SCALE GENOMIC DNA]</scope>
    <source>
        <strain evidence="2 3">Pch-N</strain>
    </source>
</reference>
<dbReference type="PANTHER" id="PTHR48207:SF3">
    <property type="entry name" value="SUCCINATE--HYDROXYMETHYLGLUTARATE COA-TRANSFERASE"/>
    <property type="match status" value="1"/>
</dbReference>
<proteinExistence type="predicted"/>
<dbReference type="Gene3D" id="3.40.50.10540">
    <property type="entry name" value="Crotonobetainyl-coa:carnitine coa-transferase, domain 1"/>
    <property type="match status" value="1"/>
</dbReference>
<dbReference type="PANTHER" id="PTHR48207">
    <property type="entry name" value="SUCCINATE--HYDROXYMETHYLGLUTARATE COA-TRANSFERASE"/>
    <property type="match status" value="1"/>
</dbReference>
<protein>
    <submittedName>
        <fullName evidence="2">CoA transferase</fullName>
    </submittedName>
</protein>
<comment type="caution">
    <text evidence="2">The sequence shown here is derived from an EMBL/GenBank/DDBJ whole genome shotgun (WGS) entry which is preliminary data.</text>
</comment>
<name>A0A7J5E0S5_NOCSI</name>
<dbReference type="InterPro" id="IPR003673">
    <property type="entry name" value="CoA-Trfase_fam_III"/>
</dbReference>
<keyword evidence="1 2" id="KW-0808">Transferase</keyword>
<dbReference type="EMBL" id="WBVM01000001">
    <property type="protein sequence ID" value="KAB2811870.1"/>
    <property type="molecule type" value="Genomic_DNA"/>
</dbReference>